<evidence type="ECO:0000256" key="6">
    <source>
        <dbReference type="ARBA" id="ARBA00023180"/>
    </source>
</evidence>
<keyword evidence="7" id="KW-0391">Immunity</keyword>
<evidence type="ECO:0000259" key="9">
    <source>
        <dbReference type="SMART" id="SM00329"/>
    </source>
</evidence>
<keyword evidence="5 7" id="KW-1015">Disulfide bond</keyword>
<evidence type="ECO:0000256" key="8">
    <source>
        <dbReference type="SAM" id="SignalP"/>
    </source>
</evidence>
<dbReference type="Pfam" id="PF01273">
    <property type="entry name" value="LBP_BPI_CETP"/>
    <property type="match status" value="2"/>
</dbReference>
<dbReference type="Gene3D" id="3.15.10.10">
    <property type="entry name" value="Bactericidal permeability-increasing protein, domain 1"/>
    <property type="match status" value="3"/>
</dbReference>
<dbReference type="InterPro" id="IPR017943">
    <property type="entry name" value="Bactericidal_perm-incr_a/b_dom"/>
</dbReference>
<keyword evidence="11" id="KW-1185">Reference proteome</keyword>
<reference evidence="10 11" key="1">
    <citation type="submission" date="2024-06" db="EMBL/GenBank/DDBJ databases">
        <title>The draft genome of Grus japonensis, version 3.</title>
        <authorList>
            <person name="Nabeshima K."/>
            <person name="Suzuki S."/>
            <person name="Onuma M."/>
        </authorList>
    </citation>
    <scope>NUCLEOTIDE SEQUENCE [LARGE SCALE GENOMIC DNA]</scope>
    <source>
        <strain evidence="10 11">451A</strain>
    </source>
</reference>
<dbReference type="PANTHER" id="PTHR10504">
    <property type="entry name" value="BACTERICIDAL PERMEABILITY-INCREASING BPI PROTEIN-RELATED"/>
    <property type="match status" value="1"/>
</dbReference>
<keyword evidence="7" id="KW-0044">Antibiotic</keyword>
<dbReference type="GO" id="GO:0045087">
    <property type="term" value="P:innate immune response"/>
    <property type="evidence" value="ECO:0007669"/>
    <property type="project" value="UniProtKB-UniRule"/>
</dbReference>
<comment type="caution">
    <text evidence="10">The sequence shown here is derived from an EMBL/GenBank/DDBJ whole genome shotgun (WGS) entry which is preliminary data.</text>
</comment>
<dbReference type="InterPro" id="IPR017942">
    <property type="entry name" value="Lipid-bd_serum_glycop_N"/>
</dbReference>
<comment type="domain">
    <text evidence="7">The N-terminal region may be exposed to the interior of the granule, whereas the C-terminal portion may be embedded in the membrane. During phagocytosis and degranulation, proteases may be released and activated and cleave BPI at the junction of the N- and C-terminal portions of the molecule, providing controlled release of the N-terminal antibacterial fragment when bacteria are ingested.</text>
</comment>
<keyword evidence="4 7" id="KW-0732">Signal</keyword>
<comment type="domain">
    <text evidence="7">The N- and C-terminal barrels adopt an identical fold despite having only 13% of conserved residues.</text>
</comment>
<dbReference type="GO" id="GO:0050829">
    <property type="term" value="P:defense response to Gram-negative bacterium"/>
    <property type="evidence" value="ECO:0007669"/>
    <property type="project" value="UniProtKB-UniRule"/>
</dbReference>
<keyword evidence="3 7" id="KW-0964">Secreted</keyword>
<comment type="function">
    <text evidence="7">The cytotoxic action of BPI is limited to many species of Gram-negative bacteria; this specificity may be explained by a strong affinity of the very basic N-terminal half for the negatively charged lipopolysaccharides that are unique to the Gram-negative bacterial outer envelope.</text>
</comment>
<evidence type="ECO:0000256" key="3">
    <source>
        <dbReference type="ARBA" id="ARBA00022525"/>
    </source>
</evidence>
<protein>
    <recommendedName>
        <fullName evidence="7">Bactericidal permeability-increasing protein</fullName>
        <shortName evidence="7">BPI</shortName>
    </recommendedName>
</protein>
<keyword evidence="7" id="KW-0399">Innate immunity</keyword>
<keyword evidence="6 7" id="KW-0325">Glycoprotein</keyword>
<name>A0ABC9VU16_GRUJA</name>
<dbReference type="InterPro" id="IPR017954">
    <property type="entry name" value="Lipid-bd_serum_glycop_CS"/>
</dbReference>
<comment type="similarity">
    <text evidence="2">Belongs to the BPI/LBP/Plunc superfamily. BPI/LBP family.</text>
</comment>
<dbReference type="GO" id="GO:0005615">
    <property type="term" value="C:extracellular space"/>
    <property type="evidence" value="ECO:0007669"/>
    <property type="project" value="UniProtKB-UniRule"/>
</dbReference>
<feature type="signal peptide" evidence="8">
    <location>
        <begin position="1"/>
        <end position="19"/>
    </location>
</feature>
<keyword evidence="7" id="KW-0929">Antimicrobial</keyword>
<dbReference type="PROSITE" id="PS00400">
    <property type="entry name" value="LBP_BPI_CETP"/>
    <property type="match status" value="1"/>
</dbReference>
<proteinExistence type="inferred from homology"/>
<gene>
    <name evidence="10" type="ORF">GRJ2_000152800</name>
</gene>
<dbReference type="SUPFAM" id="SSF55394">
    <property type="entry name" value="Bactericidal permeability-increasing protein, BPI"/>
    <property type="match status" value="3"/>
</dbReference>
<dbReference type="PANTHER" id="PTHR10504:SF17">
    <property type="entry name" value="BPI FOLD-CONTAINING FAMILY C PROTEIN"/>
    <property type="match status" value="1"/>
</dbReference>
<dbReference type="Pfam" id="PF02886">
    <property type="entry name" value="LBP_BPI_CETP_C"/>
    <property type="match status" value="2"/>
</dbReference>
<dbReference type="EMBL" id="BAAFJT010000001">
    <property type="protein sequence ID" value="GAB0176876.1"/>
    <property type="molecule type" value="Genomic_DNA"/>
</dbReference>
<dbReference type="AlphaFoldDB" id="A0ABC9VU16"/>
<dbReference type="InterPro" id="IPR001124">
    <property type="entry name" value="Lipid-bd_serum_glycop_C"/>
</dbReference>
<dbReference type="Proteomes" id="UP001623348">
    <property type="component" value="Unassembled WGS sequence"/>
</dbReference>
<evidence type="ECO:0000313" key="10">
    <source>
        <dbReference type="EMBL" id="GAB0176876.1"/>
    </source>
</evidence>
<evidence type="ECO:0000256" key="5">
    <source>
        <dbReference type="ARBA" id="ARBA00023157"/>
    </source>
</evidence>
<evidence type="ECO:0000256" key="7">
    <source>
        <dbReference type="RuleBase" id="RU369039"/>
    </source>
</evidence>
<evidence type="ECO:0000256" key="4">
    <source>
        <dbReference type="ARBA" id="ARBA00022729"/>
    </source>
</evidence>
<dbReference type="InterPro" id="IPR032942">
    <property type="entry name" value="BPI/LBP/Plunc"/>
</dbReference>
<feature type="domain" description="Lipid-binding serum glycoprotein C-terminal" evidence="9">
    <location>
        <begin position="384"/>
        <end position="515"/>
    </location>
</feature>
<organism evidence="10 11">
    <name type="scientific">Grus japonensis</name>
    <name type="common">Japanese crane</name>
    <name type="synonym">Red-crowned crane</name>
    <dbReference type="NCBI Taxonomy" id="30415"/>
    <lineage>
        <taxon>Eukaryota</taxon>
        <taxon>Metazoa</taxon>
        <taxon>Chordata</taxon>
        <taxon>Craniata</taxon>
        <taxon>Vertebrata</taxon>
        <taxon>Euteleostomi</taxon>
        <taxon>Archelosauria</taxon>
        <taxon>Archosauria</taxon>
        <taxon>Dinosauria</taxon>
        <taxon>Saurischia</taxon>
        <taxon>Theropoda</taxon>
        <taxon>Coelurosauria</taxon>
        <taxon>Aves</taxon>
        <taxon>Neognathae</taxon>
        <taxon>Neoaves</taxon>
        <taxon>Gruiformes</taxon>
        <taxon>Gruidae</taxon>
        <taxon>Grus</taxon>
    </lineage>
</organism>
<dbReference type="SMART" id="SM00329">
    <property type="entry name" value="BPI2"/>
    <property type="match status" value="1"/>
</dbReference>
<evidence type="ECO:0000313" key="11">
    <source>
        <dbReference type="Proteomes" id="UP001623348"/>
    </source>
</evidence>
<feature type="chain" id="PRO_5044866304" description="Bactericidal permeability-increasing protein" evidence="8">
    <location>
        <begin position="20"/>
        <end position="516"/>
    </location>
</feature>
<evidence type="ECO:0000256" key="2">
    <source>
        <dbReference type="ARBA" id="ARBA00007292"/>
    </source>
</evidence>
<sequence length="516" mass="57786">MLKTWYSFLLCWLSLRLEANPGLKVRITQKGLDYGRRTGMELLKQAVLKETFPSWSGQESFSIVKVNYVISRIRINAVDFPETSASFIPGTGISLSVAHASATISADWRMNTWLLLQFSLLHSTLGISERFTCCRRQVKVENQLSGMQRVRDDEERGECGKKQVEEYRRYLWGKQSLLSAQLNANPGLKVRITQKGLEYAKEVGLEILKQNMGKEHFPDLSGYEKFGLGNVKYNISSKDSGRSTVYISKVFVTAIFSIPLDNMGHTSISLTSCRTTSGDIDIKLNGKSGFLHNFFIKYLKKPIHRSLVTNSCPNIRSGIQLIDEDLQSLNVLMPIDDLAKVDYSLNSSPAVFRPFIDLDLKGIVYPAGNHTGPPYVAAPFIIPDQSDSMLYLAFSEYFFQTSSFAYYTARAFDITIAEEVAKYSVTPYPVMLKLMATEIPVISLEQDSFTVEIQGSMEVFAVLPDSTTQSLFTMNVAANTSIALNIFDQKLMGSLCLNRLQFSLAHSNVGFFEVSG</sequence>
<evidence type="ECO:0000256" key="1">
    <source>
        <dbReference type="ARBA" id="ARBA00004613"/>
    </source>
</evidence>
<dbReference type="Gene3D" id="3.15.20.10">
    <property type="entry name" value="Bactericidal permeability-increasing protein, domain 2"/>
    <property type="match status" value="1"/>
</dbReference>
<comment type="subcellular location">
    <subcellularLocation>
        <location evidence="1 7">Secreted</location>
    </subcellularLocation>
</comment>
<accession>A0ABC9VU16</accession>
<comment type="subunit">
    <text evidence="7">Monomer. Homodimer; disulfide-linked.</text>
</comment>